<accession>A0A428VY43</accession>
<dbReference type="PANTHER" id="PTHR48050:SF13">
    <property type="entry name" value="STEROL 3-BETA-GLUCOSYLTRANSFERASE UGT80A2"/>
    <property type="match status" value="1"/>
</dbReference>
<evidence type="ECO:0000313" key="4">
    <source>
        <dbReference type="Proteomes" id="UP000286716"/>
    </source>
</evidence>
<name>A0A428VY43_AMYBA</name>
<dbReference type="InterPro" id="IPR050426">
    <property type="entry name" value="Glycosyltransferase_28"/>
</dbReference>
<evidence type="ECO:0000256" key="1">
    <source>
        <dbReference type="ARBA" id="ARBA00009995"/>
    </source>
</evidence>
<dbReference type="GO" id="GO:0017000">
    <property type="term" value="P:antibiotic biosynthetic process"/>
    <property type="evidence" value="ECO:0007669"/>
    <property type="project" value="UniProtKB-ARBA"/>
</dbReference>
<dbReference type="GO" id="GO:0016758">
    <property type="term" value="F:hexosyltransferase activity"/>
    <property type="evidence" value="ECO:0007669"/>
    <property type="project" value="InterPro"/>
</dbReference>
<dbReference type="InterPro" id="IPR006326">
    <property type="entry name" value="UDPGT_MGT-like"/>
</dbReference>
<protein>
    <submittedName>
        <fullName evidence="3">Glycosyl transferase</fullName>
    </submittedName>
</protein>
<reference evidence="3 4" key="1">
    <citation type="submission" date="2018-05" db="EMBL/GenBank/DDBJ databases">
        <title>Evolution of GPA BGCs.</title>
        <authorList>
            <person name="Waglechner N."/>
            <person name="Wright G.D."/>
        </authorList>
    </citation>
    <scope>NUCLEOTIDE SEQUENCE [LARGE SCALE GENOMIC DNA]</scope>
    <source>
        <strain evidence="3 4">DSM 5908</strain>
    </source>
</reference>
<keyword evidence="2 3" id="KW-0808">Transferase</keyword>
<comment type="caution">
    <text evidence="3">The sequence shown here is derived from an EMBL/GenBank/DDBJ whole genome shotgun (WGS) entry which is preliminary data.</text>
</comment>
<dbReference type="FunFam" id="3.40.50.2000:FF:000072">
    <property type="entry name" value="Glycosyl transferase"/>
    <property type="match status" value="1"/>
</dbReference>
<dbReference type="OrthoDB" id="6620093at2"/>
<evidence type="ECO:0000313" key="3">
    <source>
        <dbReference type="EMBL" id="RSM35689.1"/>
    </source>
</evidence>
<dbReference type="InterPro" id="IPR002213">
    <property type="entry name" value="UDP_glucos_trans"/>
</dbReference>
<comment type="similarity">
    <text evidence="1">Belongs to the UDP-glycosyltransferase family.</text>
</comment>
<sequence length="396" mass="43012">MHVLFVTVPAQGHLRPTLPLARELRDRGHRVTYAAHDKFRADVEAAGAALLPIPVALPPRSATPSARHTVATAEALLAMTKVSGRLLNELFENDRPDVLCYDSQAASATMVAERFHVPCVALNPTYASNSHFSLDELLAGGTDMSDPRAVEIFTEIFQRQLRTAAEFGLTPPHQRENCAPLNLVFLPRSFQPAADTFDERFQFVGPALGGWADDTAWRKTGDRPLLFISMGSFLADTTAFFRQCFEAFGGTGWQVAVAIGEHVDPAALGPAPANTEVRPYFPQLSVLRHAEAFVSHAGMNSVLESLTAGVPLVTVPQQREELLTARTVADQGLGLLLEPETLTAQRLRDAVDTVHTSERIQANVAAVREELRLGVPAATRSADLIEHHLATLTQPA</sequence>
<dbReference type="NCBIfam" id="TIGR01426">
    <property type="entry name" value="MGT"/>
    <property type="match status" value="1"/>
</dbReference>
<dbReference type="SUPFAM" id="SSF53756">
    <property type="entry name" value="UDP-Glycosyltransferase/glycogen phosphorylase"/>
    <property type="match status" value="1"/>
</dbReference>
<dbReference type="Gene3D" id="3.40.50.2000">
    <property type="entry name" value="Glycogen Phosphorylase B"/>
    <property type="match status" value="2"/>
</dbReference>
<dbReference type="Proteomes" id="UP000286716">
    <property type="component" value="Unassembled WGS sequence"/>
</dbReference>
<dbReference type="PANTHER" id="PTHR48050">
    <property type="entry name" value="STEROL 3-BETA-GLUCOSYLTRANSFERASE"/>
    <property type="match status" value="1"/>
</dbReference>
<keyword evidence="4" id="KW-1185">Reference proteome</keyword>
<dbReference type="GO" id="GO:0008194">
    <property type="term" value="F:UDP-glycosyltransferase activity"/>
    <property type="evidence" value="ECO:0007669"/>
    <property type="project" value="InterPro"/>
</dbReference>
<dbReference type="RefSeq" id="WP_020638047.1">
    <property type="nucleotide sequence ID" value="NZ_QHHU01000100.1"/>
</dbReference>
<evidence type="ECO:0000256" key="2">
    <source>
        <dbReference type="ARBA" id="ARBA00022679"/>
    </source>
</evidence>
<dbReference type="Pfam" id="PF00201">
    <property type="entry name" value="UDPGT"/>
    <property type="match status" value="1"/>
</dbReference>
<dbReference type="AlphaFoldDB" id="A0A428VY43"/>
<dbReference type="CDD" id="cd03784">
    <property type="entry name" value="GT1_Gtf-like"/>
    <property type="match status" value="1"/>
</dbReference>
<organism evidence="3 4">
    <name type="scientific">Amycolatopsis balhimycina DSM 5908</name>
    <dbReference type="NCBI Taxonomy" id="1081091"/>
    <lineage>
        <taxon>Bacteria</taxon>
        <taxon>Bacillati</taxon>
        <taxon>Actinomycetota</taxon>
        <taxon>Actinomycetes</taxon>
        <taxon>Pseudonocardiales</taxon>
        <taxon>Pseudonocardiaceae</taxon>
        <taxon>Amycolatopsis</taxon>
    </lineage>
</organism>
<dbReference type="EMBL" id="QHHU01000100">
    <property type="protein sequence ID" value="RSM35689.1"/>
    <property type="molecule type" value="Genomic_DNA"/>
</dbReference>
<gene>
    <name evidence="3" type="ORF">DMA12_43335</name>
</gene>
<proteinExistence type="inferred from homology"/>